<comment type="subcellular location">
    <subcellularLocation>
        <location evidence="1">Cell membrane</location>
        <topology evidence="1">Multi-pass membrane protein</topology>
    </subcellularLocation>
</comment>
<dbReference type="OrthoDB" id="10042731at2759"/>
<feature type="domain" description="G-protein coupled receptors family 1 profile" evidence="13">
    <location>
        <begin position="50"/>
        <end position="307"/>
    </location>
</feature>
<protein>
    <submittedName>
        <fullName evidence="15">Trace amine-associated receptor 13c-like</fullName>
    </submittedName>
</protein>
<gene>
    <name evidence="15" type="primary">LOC105901018</name>
</gene>
<evidence type="ECO:0000313" key="14">
    <source>
        <dbReference type="Proteomes" id="UP000515152"/>
    </source>
</evidence>
<evidence type="ECO:0000256" key="10">
    <source>
        <dbReference type="ARBA" id="ARBA00023224"/>
    </source>
</evidence>
<comment type="similarity">
    <text evidence="11">Belongs to the G-protein coupled receptor 1 family.</text>
</comment>
<evidence type="ECO:0000256" key="9">
    <source>
        <dbReference type="ARBA" id="ARBA00023180"/>
    </source>
</evidence>
<dbReference type="GO" id="GO:0005886">
    <property type="term" value="C:plasma membrane"/>
    <property type="evidence" value="ECO:0007669"/>
    <property type="project" value="UniProtKB-SubCell"/>
</dbReference>
<dbReference type="PANTHER" id="PTHR24249:SF381">
    <property type="entry name" value="TRACE AMINE ASSOCIATED RECEPTOR 19P-RELATED"/>
    <property type="match status" value="1"/>
</dbReference>
<keyword evidence="4 12" id="KW-1133">Transmembrane helix</keyword>
<reference evidence="15" key="1">
    <citation type="submission" date="2025-08" db="UniProtKB">
        <authorList>
            <consortium name="RefSeq"/>
        </authorList>
    </citation>
    <scope>IDENTIFICATION</scope>
</reference>
<evidence type="ECO:0000256" key="2">
    <source>
        <dbReference type="ARBA" id="ARBA00022475"/>
    </source>
</evidence>
<feature type="transmembrane region" description="Helical" evidence="12">
    <location>
        <begin position="70"/>
        <end position="89"/>
    </location>
</feature>
<keyword evidence="9" id="KW-0325">Glycoprotein</keyword>
<keyword evidence="14" id="KW-1185">Reference proteome</keyword>
<evidence type="ECO:0000256" key="5">
    <source>
        <dbReference type="ARBA" id="ARBA00023040"/>
    </source>
</evidence>
<dbReference type="Pfam" id="PF00001">
    <property type="entry name" value="7tm_1"/>
    <property type="match status" value="1"/>
</dbReference>
<evidence type="ECO:0000259" key="13">
    <source>
        <dbReference type="PROSITE" id="PS50262"/>
    </source>
</evidence>
<dbReference type="GeneID" id="105901018"/>
<dbReference type="CDD" id="cd15055">
    <property type="entry name" value="7tmA_TAARs"/>
    <property type="match status" value="1"/>
</dbReference>
<keyword evidence="8 11" id="KW-0675">Receptor</keyword>
<keyword evidence="10 11" id="KW-0807">Transducer</keyword>
<dbReference type="InterPro" id="IPR050569">
    <property type="entry name" value="TAAR"/>
</dbReference>
<evidence type="ECO:0000256" key="3">
    <source>
        <dbReference type="ARBA" id="ARBA00022692"/>
    </source>
</evidence>
<dbReference type="Gene3D" id="1.20.1070.10">
    <property type="entry name" value="Rhodopsin 7-helix transmembrane proteins"/>
    <property type="match status" value="1"/>
</dbReference>
<dbReference type="AlphaFoldDB" id="A0A6P8FUW3"/>
<dbReference type="InterPro" id="IPR000276">
    <property type="entry name" value="GPCR_Rhodpsn"/>
</dbReference>
<keyword evidence="2" id="KW-1003">Cell membrane</keyword>
<dbReference type="SUPFAM" id="SSF81321">
    <property type="entry name" value="Family A G protein-coupled receptor-like"/>
    <property type="match status" value="1"/>
</dbReference>
<feature type="transmembrane region" description="Helical" evidence="12">
    <location>
        <begin position="191"/>
        <end position="216"/>
    </location>
</feature>
<evidence type="ECO:0000256" key="1">
    <source>
        <dbReference type="ARBA" id="ARBA00004651"/>
    </source>
</evidence>
<dbReference type="PROSITE" id="PS50262">
    <property type="entry name" value="G_PROTEIN_RECEP_F1_2"/>
    <property type="match status" value="1"/>
</dbReference>
<keyword evidence="7" id="KW-1015">Disulfide bond</keyword>
<dbReference type="KEGG" id="char:105901018"/>
<dbReference type="PANTHER" id="PTHR24249">
    <property type="entry name" value="HISTAMINE RECEPTOR-RELATED G-PROTEIN COUPLED RECEPTOR"/>
    <property type="match status" value="1"/>
</dbReference>
<dbReference type="PRINTS" id="PR01830">
    <property type="entry name" value="TRACEAMINER"/>
</dbReference>
<dbReference type="Proteomes" id="UP000515152">
    <property type="component" value="Chromosome 8"/>
</dbReference>
<keyword evidence="3 11" id="KW-0812">Transmembrane</keyword>
<feature type="transmembrane region" description="Helical" evidence="12">
    <location>
        <begin position="286"/>
        <end position="309"/>
    </location>
</feature>
<evidence type="ECO:0000256" key="11">
    <source>
        <dbReference type="RuleBase" id="RU000688"/>
    </source>
</evidence>
<feature type="transmembrane region" description="Helical" evidence="12">
    <location>
        <begin position="257"/>
        <end position="274"/>
    </location>
</feature>
<dbReference type="GO" id="GO:0001594">
    <property type="term" value="F:trace-amine receptor activity"/>
    <property type="evidence" value="ECO:0007669"/>
    <property type="project" value="InterPro"/>
</dbReference>
<evidence type="ECO:0000256" key="4">
    <source>
        <dbReference type="ARBA" id="ARBA00022989"/>
    </source>
</evidence>
<feature type="transmembrane region" description="Helical" evidence="12">
    <location>
        <begin position="150"/>
        <end position="171"/>
    </location>
</feature>
<accession>A0A6P8FUW3</accession>
<dbReference type="PRINTS" id="PR00237">
    <property type="entry name" value="GPCRRHODOPSN"/>
</dbReference>
<dbReference type="InterPro" id="IPR017452">
    <property type="entry name" value="GPCR_Rhodpsn_7TM"/>
</dbReference>
<dbReference type="RefSeq" id="XP_031427180.1">
    <property type="nucleotide sequence ID" value="XM_031571320.1"/>
</dbReference>
<dbReference type="SMART" id="SM01381">
    <property type="entry name" value="7TM_GPCR_Srsx"/>
    <property type="match status" value="1"/>
</dbReference>
<feature type="transmembrane region" description="Helical" evidence="12">
    <location>
        <begin position="109"/>
        <end position="129"/>
    </location>
</feature>
<organism evidence="14 15">
    <name type="scientific">Clupea harengus</name>
    <name type="common">Atlantic herring</name>
    <dbReference type="NCBI Taxonomy" id="7950"/>
    <lineage>
        <taxon>Eukaryota</taxon>
        <taxon>Metazoa</taxon>
        <taxon>Chordata</taxon>
        <taxon>Craniata</taxon>
        <taxon>Vertebrata</taxon>
        <taxon>Euteleostomi</taxon>
        <taxon>Actinopterygii</taxon>
        <taxon>Neopterygii</taxon>
        <taxon>Teleostei</taxon>
        <taxon>Clupei</taxon>
        <taxon>Clupeiformes</taxon>
        <taxon>Clupeoidei</taxon>
        <taxon>Clupeidae</taxon>
        <taxon>Clupea</taxon>
    </lineage>
</organism>
<evidence type="ECO:0000256" key="12">
    <source>
        <dbReference type="SAM" id="Phobius"/>
    </source>
</evidence>
<feature type="transmembrane region" description="Helical" evidence="12">
    <location>
        <begin position="36"/>
        <end position="58"/>
    </location>
</feature>
<keyword evidence="5 11" id="KW-0297">G-protein coupled receptor</keyword>
<sequence length="340" mass="39124">MESTESKDYYAITYCYPSHNVSCAKVVRSKPEYMSMYILFSLISVFTVFMNLLVIISICHFKQLHTPTNLLILSLAISDFMVGLVVIPIESIKLIESCWYFGKTFCSIFQATVFTVIFVSLYNLVLIAVDRYYAVCEPLRYCSKMTTTKTLLFIFLIWSYSLIYNLTLLYFNANLYRSQEDSICYGECMLVVSFTWGVVDLIVSFVGPCSVIIGMYMHILKVAQRQEKSINTVVGRFKTLADEPALTKTSERKATKTLGIVLFVFTSCWITHYVCVLSEESISNPSLVIAFLVWILYINSFLNPIIYAFRYTWFRASVKHILTLRILDPLSVYDNITTQK</sequence>
<proteinExistence type="inferred from homology"/>
<evidence type="ECO:0000256" key="8">
    <source>
        <dbReference type="ARBA" id="ARBA00023170"/>
    </source>
</evidence>
<evidence type="ECO:0000256" key="6">
    <source>
        <dbReference type="ARBA" id="ARBA00023136"/>
    </source>
</evidence>
<dbReference type="FunFam" id="1.20.1070.10:FF:000279">
    <property type="entry name" value="Trace amine-associated receptor 16f"/>
    <property type="match status" value="1"/>
</dbReference>
<name>A0A6P8FUW3_CLUHA</name>
<evidence type="ECO:0000256" key="7">
    <source>
        <dbReference type="ARBA" id="ARBA00023157"/>
    </source>
</evidence>
<dbReference type="InterPro" id="IPR009132">
    <property type="entry name" value="TAAR_fam"/>
</dbReference>
<evidence type="ECO:0000313" key="15">
    <source>
        <dbReference type="RefSeq" id="XP_031427180.1"/>
    </source>
</evidence>
<dbReference type="PROSITE" id="PS00237">
    <property type="entry name" value="G_PROTEIN_RECEP_F1_1"/>
    <property type="match status" value="1"/>
</dbReference>
<keyword evidence="6 12" id="KW-0472">Membrane</keyword>